<name>A0A835XFL7_9CHLO</name>
<dbReference type="Gene3D" id="1.10.510.10">
    <property type="entry name" value="Transferase(Phosphotransferase) domain 1"/>
    <property type="match status" value="2"/>
</dbReference>
<dbReference type="SMART" id="SM00220">
    <property type="entry name" value="S_TKc"/>
    <property type="match status" value="1"/>
</dbReference>
<dbReference type="InterPro" id="IPR001245">
    <property type="entry name" value="Ser-Thr/Tyr_kinase_cat_dom"/>
</dbReference>
<feature type="region of interest" description="Disordered" evidence="1">
    <location>
        <begin position="231"/>
        <end position="302"/>
    </location>
</feature>
<dbReference type="SUPFAM" id="SSF56112">
    <property type="entry name" value="Protein kinase-like (PK-like)"/>
    <property type="match status" value="1"/>
</dbReference>
<dbReference type="InterPro" id="IPR051681">
    <property type="entry name" value="Ser/Thr_Kinases-Pseudokinases"/>
</dbReference>
<evidence type="ECO:0000313" key="3">
    <source>
        <dbReference type="EMBL" id="KAG2483183.1"/>
    </source>
</evidence>
<dbReference type="InterPro" id="IPR008271">
    <property type="entry name" value="Ser/Thr_kinase_AS"/>
</dbReference>
<feature type="domain" description="Protein kinase" evidence="2">
    <location>
        <begin position="1"/>
        <end position="431"/>
    </location>
</feature>
<reference evidence="3" key="1">
    <citation type="journal article" date="2020" name="bioRxiv">
        <title>Comparative genomics of Chlamydomonas.</title>
        <authorList>
            <person name="Craig R.J."/>
            <person name="Hasan A.R."/>
            <person name="Ness R.W."/>
            <person name="Keightley P.D."/>
        </authorList>
    </citation>
    <scope>NUCLEOTIDE SEQUENCE</scope>
    <source>
        <strain evidence="3">CCAP 11/70</strain>
    </source>
</reference>
<accession>A0A835XFL7</accession>
<dbReference type="PROSITE" id="PS00108">
    <property type="entry name" value="PROTEIN_KINASE_ST"/>
    <property type="match status" value="1"/>
</dbReference>
<dbReference type="PANTHER" id="PTHR44329:SF214">
    <property type="entry name" value="PROTEIN KINASE DOMAIN-CONTAINING PROTEIN"/>
    <property type="match status" value="1"/>
</dbReference>
<proteinExistence type="predicted"/>
<dbReference type="GO" id="GO:0004674">
    <property type="term" value="F:protein serine/threonine kinase activity"/>
    <property type="evidence" value="ECO:0007669"/>
    <property type="project" value="TreeGrafter"/>
</dbReference>
<organism evidence="3 4">
    <name type="scientific">Edaphochlamys debaryana</name>
    <dbReference type="NCBI Taxonomy" id="47281"/>
    <lineage>
        <taxon>Eukaryota</taxon>
        <taxon>Viridiplantae</taxon>
        <taxon>Chlorophyta</taxon>
        <taxon>core chlorophytes</taxon>
        <taxon>Chlorophyceae</taxon>
        <taxon>CS clade</taxon>
        <taxon>Chlamydomonadales</taxon>
        <taxon>Chlamydomonadales incertae sedis</taxon>
        <taxon>Edaphochlamys</taxon>
    </lineage>
</organism>
<dbReference type="PANTHER" id="PTHR44329">
    <property type="entry name" value="SERINE/THREONINE-PROTEIN KINASE TNNI3K-RELATED"/>
    <property type="match status" value="1"/>
</dbReference>
<dbReference type="InterPro" id="IPR000719">
    <property type="entry name" value="Prot_kinase_dom"/>
</dbReference>
<feature type="compositionally biased region" description="Gly residues" evidence="1">
    <location>
        <begin position="23"/>
        <end position="32"/>
    </location>
</feature>
<dbReference type="Proteomes" id="UP000612055">
    <property type="component" value="Unassembled WGS sequence"/>
</dbReference>
<feature type="region of interest" description="Disordered" evidence="1">
    <location>
        <begin position="147"/>
        <end position="170"/>
    </location>
</feature>
<feature type="compositionally biased region" description="Gly residues" evidence="1">
    <location>
        <begin position="234"/>
        <end position="244"/>
    </location>
</feature>
<evidence type="ECO:0000313" key="4">
    <source>
        <dbReference type="Proteomes" id="UP000612055"/>
    </source>
</evidence>
<gene>
    <name evidence="3" type="ORF">HYH03_017918</name>
</gene>
<keyword evidence="4" id="KW-1185">Reference proteome</keyword>
<dbReference type="EMBL" id="JAEHOE010000186">
    <property type="protein sequence ID" value="KAG2483183.1"/>
    <property type="molecule type" value="Genomic_DNA"/>
</dbReference>
<dbReference type="AlphaFoldDB" id="A0A835XFL7"/>
<dbReference type="InterPro" id="IPR011009">
    <property type="entry name" value="Kinase-like_dom_sf"/>
</dbReference>
<sequence>MAASPFTNGGGGGAVGMPRPHAYGGGPFGGCRGIPEGEGAEESTTASARTLVAPPPAPLSGGGLLPARSISDRSCAGQSPSAPAVLPSVSSSSAPALSAPPRPALLYSLMLALAADTASALLHLHANGIVHGDVKASNVLLKSGAGAGRTPSSTGAGMGRAASTGPTATQSVGFTTASTPLVHGRASQPGGGQGLAVPAASNAPLTAVGSSTELTFVTALGSGFGSDIGTSVGPEGGASGGGGRLARAGERGASSAGGVPRGLSEPGDGPAVPPAGAPRQSTACGSGGSSTTRARAEDPHERLLPNGVVAKLSDFGLATHIDDGNETHVSALAAQGTLTHMAPELILRGHISKHADTYAYGIMLYELLTADKAHRGQPRALLPHMVALKGLRPSFPAWAPRDYRALAESCWAAEPRKRPDFASILSQLQRMREEAARAEAARPGAGGWMELEGPPQQDCLVADGGGQPTGATGARVRESGEAAKLLASAGVASAPK</sequence>
<feature type="region of interest" description="Disordered" evidence="1">
    <location>
        <begin position="18"/>
        <end position="97"/>
    </location>
</feature>
<evidence type="ECO:0000259" key="2">
    <source>
        <dbReference type="PROSITE" id="PS50011"/>
    </source>
</evidence>
<evidence type="ECO:0000256" key="1">
    <source>
        <dbReference type="SAM" id="MobiDB-lite"/>
    </source>
</evidence>
<dbReference type="OrthoDB" id="535720at2759"/>
<feature type="region of interest" description="Disordered" evidence="1">
    <location>
        <begin position="443"/>
        <end position="477"/>
    </location>
</feature>
<dbReference type="PROSITE" id="PS50011">
    <property type="entry name" value="PROTEIN_KINASE_DOM"/>
    <property type="match status" value="1"/>
</dbReference>
<feature type="compositionally biased region" description="Low complexity" evidence="1">
    <location>
        <begin position="277"/>
        <end position="293"/>
    </location>
</feature>
<comment type="caution">
    <text evidence="3">The sequence shown here is derived from an EMBL/GenBank/DDBJ whole genome shotgun (WGS) entry which is preliminary data.</text>
</comment>
<dbReference type="Pfam" id="PF07714">
    <property type="entry name" value="PK_Tyr_Ser-Thr"/>
    <property type="match status" value="1"/>
</dbReference>
<feature type="compositionally biased region" description="Low complexity" evidence="1">
    <location>
        <begin position="79"/>
        <end position="97"/>
    </location>
</feature>
<dbReference type="GO" id="GO:0005524">
    <property type="term" value="F:ATP binding"/>
    <property type="evidence" value="ECO:0007669"/>
    <property type="project" value="InterPro"/>
</dbReference>
<protein>
    <recommendedName>
        <fullName evidence="2">Protein kinase domain-containing protein</fullName>
    </recommendedName>
</protein>